<accession>A0AA36E936</accession>
<organism evidence="1 2">
    <name type="scientific">Lactuca saligna</name>
    <name type="common">Willowleaf lettuce</name>
    <dbReference type="NCBI Taxonomy" id="75948"/>
    <lineage>
        <taxon>Eukaryota</taxon>
        <taxon>Viridiplantae</taxon>
        <taxon>Streptophyta</taxon>
        <taxon>Embryophyta</taxon>
        <taxon>Tracheophyta</taxon>
        <taxon>Spermatophyta</taxon>
        <taxon>Magnoliopsida</taxon>
        <taxon>eudicotyledons</taxon>
        <taxon>Gunneridae</taxon>
        <taxon>Pentapetalae</taxon>
        <taxon>asterids</taxon>
        <taxon>campanulids</taxon>
        <taxon>Asterales</taxon>
        <taxon>Asteraceae</taxon>
        <taxon>Cichorioideae</taxon>
        <taxon>Cichorieae</taxon>
        <taxon>Lactucinae</taxon>
        <taxon>Lactuca</taxon>
    </lineage>
</organism>
<dbReference type="Proteomes" id="UP001177003">
    <property type="component" value="Chromosome 5"/>
</dbReference>
<proteinExistence type="predicted"/>
<protein>
    <submittedName>
        <fullName evidence="1">Uncharacterized protein</fullName>
    </submittedName>
</protein>
<dbReference type="PANTHER" id="PTHR46821:SF7">
    <property type="entry name" value="PROTEIN KINASE SUPERFAMILY PROTEIN"/>
    <property type="match status" value="1"/>
</dbReference>
<dbReference type="PANTHER" id="PTHR46821">
    <property type="entry name" value="OS07G0586332 PROTEIN"/>
    <property type="match status" value="1"/>
</dbReference>
<reference evidence="1" key="1">
    <citation type="submission" date="2023-04" db="EMBL/GenBank/DDBJ databases">
        <authorList>
            <person name="Vijverberg K."/>
            <person name="Xiong W."/>
            <person name="Schranz E."/>
        </authorList>
    </citation>
    <scope>NUCLEOTIDE SEQUENCE</scope>
</reference>
<gene>
    <name evidence="1" type="ORF">LSALG_LOCUS27042</name>
</gene>
<evidence type="ECO:0000313" key="2">
    <source>
        <dbReference type="Proteomes" id="UP001177003"/>
    </source>
</evidence>
<dbReference type="AlphaFoldDB" id="A0AA36E936"/>
<name>A0AA36E936_LACSI</name>
<evidence type="ECO:0000313" key="1">
    <source>
        <dbReference type="EMBL" id="CAI9287694.1"/>
    </source>
</evidence>
<keyword evidence="2" id="KW-1185">Reference proteome</keyword>
<dbReference type="InterPro" id="IPR044576">
    <property type="entry name" value="At4g25390-like"/>
</dbReference>
<dbReference type="EMBL" id="OX465081">
    <property type="protein sequence ID" value="CAI9287694.1"/>
    <property type="molecule type" value="Genomic_DNA"/>
</dbReference>
<sequence>MVLVYELMTNRSLQDCLFHRKSPELKEWKKRLSVAIDIAKARLKPEDECRVDLNIKIEEGKKVGNSIIEDNGSVFEETESLATTTICEELSIVPDQSPESFVTTPIAETSPETFI</sequence>